<evidence type="ECO:0000313" key="6">
    <source>
        <dbReference type="EMBL" id="LAB71800.1"/>
    </source>
</evidence>
<dbReference type="CDD" id="cd18787">
    <property type="entry name" value="SF2_C_DEAD"/>
    <property type="match status" value="1"/>
</dbReference>
<keyword evidence="2" id="KW-0378">Hydrolase</keyword>
<feature type="domain" description="Helicase C-terminal" evidence="5">
    <location>
        <begin position="1"/>
        <end position="160"/>
    </location>
</feature>
<dbReference type="SMART" id="SM00490">
    <property type="entry name" value="HELICc"/>
    <property type="match status" value="1"/>
</dbReference>
<evidence type="ECO:0000256" key="1">
    <source>
        <dbReference type="ARBA" id="ARBA00022741"/>
    </source>
</evidence>
<dbReference type="PROSITE" id="PS51194">
    <property type="entry name" value="HELICASE_CTER"/>
    <property type="match status" value="1"/>
</dbReference>
<dbReference type="InterPro" id="IPR001650">
    <property type="entry name" value="Helicase_C-like"/>
</dbReference>
<evidence type="ECO:0000259" key="5">
    <source>
        <dbReference type="PROSITE" id="PS51194"/>
    </source>
</evidence>
<dbReference type="PANTHER" id="PTHR47959">
    <property type="entry name" value="ATP-DEPENDENT RNA HELICASE RHLE-RELATED"/>
    <property type="match status" value="1"/>
</dbReference>
<keyword evidence="1" id="KW-0547">Nucleotide-binding</keyword>
<evidence type="ECO:0000256" key="3">
    <source>
        <dbReference type="ARBA" id="ARBA00022806"/>
    </source>
</evidence>
<keyword evidence="3 6" id="KW-0347">Helicase</keyword>
<accession>A0A2P2ICZ9</accession>
<dbReference type="EMBL" id="IACF01006217">
    <property type="protein sequence ID" value="LAB71800.1"/>
    <property type="molecule type" value="mRNA"/>
</dbReference>
<dbReference type="InterPro" id="IPR027417">
    <property type="entry name" value="P-loop_NTPase"/>
</dbReference>
<dbReference type="Pfam" id="PF00271">
    <property type="entry name" value="Helicase_C"/>
    <property type="match status" value="1"/>
</dbReference>
<name>A0A2P2ICZ9_9CRUS</name>
<organism evidence="6">
    <name type="scientific">Hirondellea gigas</name>
    <dbReference type="NCBI Taxonomy" id="1518452"/>
    <lineage>
        <taxon>Eukaryota</taxon>
        <taxon>Metazoa</taxon>
        <taxon>Ecdysozoa</taxon>
        <taxon>Arthropoda</taxon>
        <taxon>Crustacea</taxon>
        <taxon>Multicrustacea</taxon>
        <taxon>Malacostraca</taxon>
        <taxon>Eumalacostraca</taxon>
        <taxon>Peracarida</taxon>
        <taxon>Amphipoda</taxon>
        <taxon>Amphilochidea</taxon>
        <taxon>Lysianassida</taxon>
        <taxon>Lysianassidira</taxon>
        <taxon>Lysianassoidea</taxon>
        <taxon>Lysianassidae</taxon>
        <taxon>Hirondellea</taxon>
    </lineage>
</organism>
<proteinExistence type="evidence at transcript level"/>
<dbReference type="GO" id="GO:0016787">
    <property type="term" value="F:hydrolase activity"/>
    <property type="evidence" value="ECO:0007669"/>
    <property type="project" value="UniProtKB-KW"/>
</dbReference>
<dbReference type="InterPro" id="IPR050079">
    <property type="entry name" value="DEAD_box_RNA_helicase"/>
</dbReference>
<dbReference type="GO" id="GO:0005524">
    <property type="term" value="F:ATP binding"/>
    <property type="evidence" value="ECO:0007669"/>
    <property type="project" value="UniProtKB-KW"/>
</dbReference>
<evidence type="ECO:0000256" key="2">
    <source>
        <dbReference type="ARBA" id="ARBA00022801"/>
    </source>
</evidence>
<dbReference type="GO" id="GO:0005829">
    <property type="term" value="C:cytosol"/>
    <property type="evidence" value="ECO:0007669"/>
    <property type="project" value="TreeGrafter"/>
</dbReference>
<dbReference type="AlphaFoldDB" id="A0A2P2ICZ9"/>
<reference evidence="6" key="1">
    <citation type="journal article" date="2018" name="Biosci. Biotechnol. Biochem.">
        <title>Polysaccharide hydrolase of the hadal zone amphipods Hirondellea gigas.</title>
        <authorList>
            <person name="Kobayashi H."/>
            <person name="Nagahama T."/>
            <person name="Arai W."/>
            <person name="Sasagawa Y."/>
            <person name="Umeda M."/>
            <person name="Hayashi T."/>
            <person name="Nikaido I."/>
            <person name="Watanabe H."/>
            <person name="Oguri K."/>
            <person name="Kitazato H."/>
            <person name="Fujioka K."/>
            <person name="Kido Y."/>
            <person name="Takami H."/>
        </authorList>
    </citation>
    <scope>NUCLEOTIDE SEQUENCE</scope>
    <source>
        <tissue evidence="6">Whole body</tissue>
    </source>
</reference>
<sequence length="183" mass="21547">MKKYFVETTDRWKIDALATMMNKTNPFMAIIFCRTKARVDKIEMKLEERGYNVQKLHSDIPQIKREKIIRSFKKAEIQYLIATDVASRGLDITGVTHIFNVDIPEKAETYIHRIGRTARAGEEGATYLFVDPKDKKVLREIEELLGERLEKIEYDGEREVRNINDSYKKKYNKKIKTRSGERK</sequence>
<keyword evidence="4" id="KW-0067">ATP-binding</keyword>
<dbReference type="Gene3D" id="3.40.50.300">
    <property type="entry name" value="P-loop containing nucleotide triphosphate hydrolases"/>
    <property type="match status" value="1"/>
</dbReference>
<dbReference type="PANTHER" id="PTHR47959:SF1">
    <property type="entry name" value="ATP-DEPENDENT RNA HELICASE DBPA"/>
    <property type="match status" value="1"/>
</dbReference>
<evidence type="ECO:0000256" key="4">
    <source>
        <dbReference type="ARBA" id="ARBA00022840"/>
    </source>
</evidence>
<protein>
    <submittedName>
        <fullName evidence="6">RNA helicase</fullName>
    </submittedName>
</protein>
<dbReference type="GO" id="GO:0003724">
    <property type="term" value="F:RNA helicase activity"/>
    <property type="evidence" value="ECO:0007669"/>
    <property type="project" value="TreeGrafter"/>
</dbReference>
<dbReference type="SUPFAM" id="SSF52540">
    <property type="entry name" value="P-loop containing nucleoside triphosphate hydrolases"/>
    <property type="match status" value="1"/>
</dbReference>